<dbReference type="PANTHER" id="PTHR42831:SF1">
    <property type="entry name" value="FE-S PROTEIN MATURATION AUXILIARY FACTOR YITW"/>
    <property type="match status" value="1"/>
</dbReference>
<dbReference type="EMBL" id="MNVO01000056">
    <property type="protein sequence ID" value="OIO31801.1"/>
    <property type="molecule type" value="Genomic_DNA"/>
</dbReference>
<reference evidence="2 3" key="1">
    <citation type="journal article" date="2016" name="Environ. Microbiol.">
        <title>Genomic resolution of a cold subsurface aquifer community provides metabolic insights for novel microbes adapted to high CO concentrations.</title>
        <authorList>
            <person name="Probst A.J."/>
            <person name="Castelle C.J."/>
            <person name="Singh A."/>
            <person name="Brown C.T."/>
            <person name="Anantharaman K."/>
            <person name="Sharon I."/>
            <person name="Hug L.A."/>
            <person name="Burstein D."/>
            <person name="Emerson J.B."/>
            <person name="Thomas B.C."/>
            <person name="Banfield J.F."/>
        </authorList>
    </citation>
    <scope>NUCLEOTIDE SEQUENCE [LARGE SCALE GENOMIC DNA]</scope>
    <source>
        <strain evidence="2">CG1_02_47_685</strain>
    </source>
</reference>
<dbReference type="InterPro" id="IPR052339">
    <property type="entry name" value="Fe-S_Maturation_MIP18"/>
</dbReference>
<dbReference type="Gene3D" id="3.30.300.130">
    <property type="entry name" value="Fe-S cluster assembly (FSCA)"/>
    <property type="match status" value="1"/>
</dbReference>
<proteinExistence type="predicted"/>
<evidence type="ECO:0000313" key="2">
    <source>
        <dbReference type="EMBL" id="OIO31801.1"/>
    </source>
</evidence>
<feature type="domain" description="MIP18 family-like" evidence="1">
    <location>
        <begin position="5"/>
        <end position="75"/>
    </location>
</feature>
<protein>
    <recommendedName>
        <fullName evidence="1">MIP18 family-like domain-containing protein</fullName>
    </recommendedName>
</protein>
<dbReference type="PANTHER" id="PTHR42831">
    <property type="entry name" value="FE-S PROTEIN MATURATION AUXILIARY FACTOR YITW"/>
    <property type="match status" value="1"/>
</dbReference>
<gene>
    <name evidence="2" type="ORF">AUJ44_03865</name>
</gene>
<dbReference type="AlphaFoldDB" id="A0A1J4V949"/>
<dbReference type="InterPro" id="IPR002744">
    <property type="entry name" value="MIP18-like"/>
</dbReference>
<accession>A0A1J4V949</accession>
<dbReference type="Proteomes" id="UP000183206">
    <property type="component" value="Unassembled WGS sequence"/>
</dbReference>
<dbReference type="SUPFAM" id="SSF117916">
    <property type="entry name" value="Fe-S cluster assembly (FSCA) domain-like"/>
    <property type="match status" value="1"/>
</dbReference>
<dbReference type="InterPro" id="IPR034904">
    <property type="entry name" value="FSCA_dom_sf"/>
</dbReference>
<dbReference type="Pfam" id="PF01883">
    <property type="entry name" value="FeS_assembly_P"/>
    <property type="match status" value="1"/>
</dbReference>
<comment type="caution">
    <text evidence="2">The sequence shown here is derived from an EMBL/GenBank/DDBJ whole genome shotgun (WGS) entry which is preliminary data.</text>
</comment>
<evidence type="ECO:0000259" key="1">
    <source>
        <dbReference type="Pfam" id="PF01883"/>
    </source>
</evidence>
<organism evidence="2 3">
    <name type="scientific">Candidatus Nomurabacteria bacterium CG1_02_47_685</name>
    <dbReference type="NCBI Taxonomy" id="1805282"/>
    <lineage>
        <taxon>Bacteria</taxon>
        <taxon>Candidatus Nomuraibacteriota</taxon>
    </lineage>
</organism>
<name>A0A1J4V949_9BACT</name>
<sequence length="94" mass="10436">MNIQEQNVIEKLKTVKDPELGIDIYTLGLIYEIKTDDGVEVVMTLTSPLCPFGGEIIESVEEALAPLAPENVRVEITFEPPWKPSAELRNILGL</sequence>
<evidence type="ECO:0000313" key="3">
    <source>
        <dbReference type="Proteomes" id="UP000183206"/>
    </source>
</evidence>
<dbReference type="STRING" id="1805282.AUJ44_03865"/>